<keyword evidence="4" id="KW-1185">Reference proteome</keyword>
<feature type="domain" description="Dynamin N-terminal" evidence="2">
    <location>
        <begin position="66"/>
        <end position="215"/>
    </location>
</feature>
<dbReference type="PANTHER" id="PTHR43681">
    <property type="entry name" value="TRANSMEMBRANE GTPASE FZO"/>
    <property type="match status" value="1"/>
</dbReference>
<dbReference type="Proteomes" id="UP000798951">
    <property type="component" value="Unassembled WGS sequence"/>
</dbReference>
<feature type="region of interest" description="Disordered" evidence="1">
    <location>
        <begin position="1"/>
        <end position="24"/>
    </location>
</feature>
<dbReference type="PANTHER" id="PTHR43681:SF1">
    <property type="entry name" value="SARCALUMENIN"/>
    <property type="match status" value="1"/>
</dbReference>
<feature type="region of interest" description="Disordered" evidence="1">
    <location>
        <begin position="620"/>
        <end position="649"/>
    </location>
</feature>
<feature type="compositionally biased region" description="Polar residues" evidence="1">
    <location>
        <begin position="620"/>
        <end position="632"/>
    </location>
</feature>
<protein>
    <submittedName>
        <fullName evidence="3">Dynamin family protein</fullName>
    </submittedName>
</protein>
<evidence type="ECO:0000256" key="1">
    <source>
        <dbReference type="SAM" id="MobiDB-lite"/>
    </source>
</evidence>
<evidence type="ECO:0000259" key="2">
    <source>
        <dbReference type="Pfam" id="PF00350"/>
    </source>
</evidence>
<evidence type="ECO:0000313" key="3">
    <source>
        <dbReference type="EMBL" id="KAF0849244.1"/>
    </source>
</evidence>
<dbReference type="Gene3D" id="3.40.50.300">
    <property type="entry name" value="P-loop containing nucleotide triphosphate hydrolases"/>
    <property type="match status" value="1"/>
</dbReference>
<name>A0ABQ6YUM5_9NOCA</name>
<dbReference type="SUPFAM" id="SSF52540">
    <property type="entry name" value="P-loop containing nucleoside triphosphate hydrolases"/>
    <property type="match status" value="1"/>
</dbReference>
<dbReference type="InterPro" id="IPR051943">
    <property type="entry name" value="TRAFAC_Dynamin-like_GTPase"/>
</dbReference>
<dbReference type="EMBL" id="VMSD01000001">
    <property type="protein sequence ID" value="KAF0849244.1"/>
    <property type="molecule type" value="Genomic_DNA"/>
</dbReference>
<proteinExistence type="predicted"/>
<accession>A0ABQ6YUM5</accession>
<dbReference type="InterPro" id="IPR045063">
    <property type="entry name" value="Dynamin_N"/>
</dbReference>
<comment type="caution">
    <text evidence="3">The sequence shown here is derived from an EMBL/GenBank/DDBJ whole genome shotgun (WGS) entry which is preliminary data.</text>
</comment>
<dbReference type="Pfam" id="PF00350">
    <property type="entry name" value="Dynamin_N"/>
    <property type="match status" value="1"/>
</dbReference>
<evidence type="ECO:0000313" key="4">
    <source>
        <dbReference type="Proteomes" id="UP000798951"/>
    </source>
</evidence>
<gene>
    <name evidence="3" type="ORF">FNL39_101681</name>
</gene>
<reference evidence="3 4" key="1">
    <citation type="submission" date="2019-07" db="EMBL/GenBank/DDBJ databases">
        <title>Genomic Encyclopedia of Type Strains, Phase IV (KMG-IV): sequencing the most valuable type-strain genomes for metagenomic binning, comparative biology and taxonomic classification.</title>
        <authorList>
            <person name="Goeker M."/>
        </authorList>
    </citation>
    <scope>NUCLEOTIDE SEQUENCE [LARGE SCALE GENOMIC DNA]</scope>
    <source>
        <strain evidence="3 4">DSM 44831</strain>
    </source>
</reference>
<organism evidence="3 4">
    <name type="scientific">Nocardia caishijiensis</name>
    <dbReference type="NCBI Taxonomy" id="184756"/>
    <lineage>
        <taxon>Bacteria</taxon>
        <taxon>Bacillati</taxon>
        <taxon>Actinomycetota</taxon>
        <taxon>Actinomycetes</taxon>
        <taxon>Mycobacteriales</taxon>
        <taxon>Nocardiaceae</taxon>
        <taxon>Nocardia</taxon>
    </lineage>
</organism>
<sequence>MASSAADSSEDAMTTPAKTSAAPSAATPLLTVLGDTIEAARAADRDDLVVRLEAVAQRVRDPRRRIVVTGQLEQGKSRFVNALLGLDVCRVGDDQTTTIPLQLEYGAVPRAELVLTAPGASEMRVEVPFDEIGSLDARSPYAQGRQIARIEAAVPNQLLSEGIVLVDTPGVGGHSSAYSAAVLGMVPAADAVLLLSDASTELTEPELSFLRQVKELCPTVAVLLTKVDMYPHWRQVAEADRVHIARSGLEVPMLPVSSLLRAHALRTNNAQLGRESGFGALFAFLKEQVVARDQVSTRAAVARELHSAAEHLALVLGSELIALRDPERSDDAIRELQRARTAAEDLRRSSGYWQQTLSDGITDLMSDIDHDLRERLRAVAHTAEDWIDDHDPGRHWQAIAEWLTGTVDTALGDNLLWTHTRAETLAERVAEHFGKASAVDLPDVDNAMDAEGTGAAAGTLAGLEPDISVTSKVLVGLRGSYGGVLMVGLASTLAGLALLNPLSIGAGVLVGGKAYKDDKQLRLARKRAEAKAAVRRFVDDVAFQAGKEAKDRMHRIHRALRDHFTGVAERSLRSIDASLKAAQDAANSAVNSRSGRRGELEHQLVRVAELRRYADGMLELTSSSGRQRSYSAPSPGVRPVPAEDGRRPR</sequence>
<dbReference type="InterPro" id="IPR027417">
    <property type="entry name" value="P-loop_NTPase"/>
</dbReference>